<dbReference type="Pfam" id="PF08447">
    <property type="entry name" value="PAS_3"/>
    <property type="match status" value="1"/>
</dbReference>
<evidence type="ECO:0000256" key="5">
    <source>
        <dbReference type="ARBA" id="ARBA00022777"/>
    </source>
</evidence>
<evidence type="ECO:0000313" key="11">
    <source>
        <dbReference type="Proteomes" id="UP000245629"/>
    </source>
</evidence>
<dbReference type="SUPFAM" id="SSF55874">
    <property type="entry name" value="ATPase domain of HSP90 chaperone/DNA topoisomerase II/histidine kinase"/>
    <property type="match status" value="1"/>
</dbReference>
<dbReference type="CDD" id="cd12915">
    <property type="entry name" value="PDC2_DGC_like"/>
    <property type="match status" value="1"/>
</dbReference>
<dbReference type="CDD" id="cd00130">
    <property type="entry name" value="PAS"/>
    <property type="match status" value="3"/>
</dbReference>
<dbReference type="InterPro" id="IPR003594">
    <property type="entry name" value="HATPase_dom"/>
</dbReference>
<dbReference type="InterPro" id="IPR001610">
    <property type="entry name" value="PAC"/>
</dbReference>
<feature type="transmembrane region" description="Helical" evidence="6">
    <location>
        <begin position="318"/>
        <end position="337"/>
    </location>
</feature>
<feature type="transmembrane region" description="Helical" evidence="6">
    <location>
        <begin position="36"/>
        <end position="60"/>
    </location>
</feature>
<proteinExistence type="predicted"/>
<dbReference type="PRINTS" id="PR00344">
    <property type="entry name" value="BCTRLSENSOR"/>
</dbReference>
<dbReference type="FunFam" id="3.30.565.10:FF:000006">
    <property type="entry name" value="Sensor histidine kinase WalK"/>
    <property type="match status" value="1"/>
</dbReference>
<dbReference type="PANTHER" id="PTHR43304">
    <property type="entry name" value="PHYTOCHROME-LIKE PROTEIN CPH1"/>
    <property type="match status" value="1"/>
</dbReference>
<feature type="domain" description="PAC" evidence="9">
    <location>
        <begin position="561"/>
        <end position="612"/>
    </location>
</feature>
<dbReference type="InterPro" id="IPR013655">
    <property type="entry name" value="PAS_fold_3"/>
</dbReference>
<keyword evidence="5" id="KW-0418">Kinase</keyword>
<dbReference type="SUPFAM" id="SSF47384">
    <property type="entry name" value="Homodimeric domain of signal transducing histidine kinase"/>
    <property type="match status" value="1"/>
</dbReference>
<dbReference type="CDD" id="cd00082">
    <property type="entry name" value="HisKA"/>
    <property type="match status" value="1"/>
</dbReference>
<keyword evidence="6" id="KW-0812">Transmembrane</keyword>
<dbReference type="InterPro" id="IPR000014">
    <property type="entry name" value="PAS"/>
</dbReference>
<evidence type="ECO:0000256" key="1">
    <source>
        <dbReference type="ARBA" id="ARBA00000085"/>
    </source>
</evidence>
<evidence type="ECO:0000256" key="3">
    <source>
        <dbReference type="ARBA" id="ARBA00022553"/>
    </source>
</evidence>
<dbReference type="Pfam" id="PF02518">
    <property type="entry name" value="HATPase_c"/>
    <property type="match status" value="1"/>
</dbReference>
<feature type="domain" description="PAC" evidence="9">
    <location>
        <begin position="433"/>
        <end position="486"/>
    </location>
</feature>
<dbReference type="Pfam" id="PF13426">
    <property type="entry name" value="PAS_9"/>
    <property type="match status" value="1"/>
</dbReference>
<keyword evidence="6" id="KW-1133">Transmembrane helix</keyword>
<evidence type="ECO:0000256" key="2">
    <source>
        <dbReference type="ARBA" id="ARBA00012438"/>
    </source>
</evidence>
<keyword evidence="6" id="KW-0472">Membrane</keyword>
<dbReference type="InterPro" id="IPR052162">
    <property type="entry name" value="Sensor_kinase/Photoreceptor"/>
</dbReference>
<feature type="domain" description="PAC" evidence="9">
    <location>
        <begin position="686"/>
        <end position="738"/>
    </location>
</feature>
<dbReference type="Gene3D" id="1.10.287.130">
    <property type="match status" value="1"/>
</dbReference>
<dbReference type="InterPro" id="IPR054327">
    <property type="entry name" value="His-kinase-like_sensor"/>
</dbReference>
<evidence type="ECO:0000256" key="6">
    <source>
        <dbReference type="SAM" id="Phobius"/>
    </source>
</evidence>
<feature type="domain" description="PAS" evidence="8">
    <location>
        <begin position="613"/>
        <end position="682"/>
    </location>
</feature>
<dbReference type="PANTHER" id="PTHR43304:SF1">
    <property type="entry name" value="PAC DOMAIN-CONTAINING PROTEIN"/>
    <property type="match status" value="1"/>
</dbReference>
<dbReference type="PROSITE" id="PS50112">
    <property type="entry name" value="PAS"/>
    <property type="match status" value="2"/>
</dbReference>
<dbReference type="PROSITE" id="PS50113">
    <property type="entry name" value="PAC"/>
    <property type="match status" value="3"/>
</dbReference>
<dbReference type="InterPro" id="IPR035965">
    <property type="entry name" value="PAS-like_dom_sf"/>
</dbReference>
<dbReference type="RefSeq" id="WP_109330382.1">
    <property type="nucleotide sequence ID" value="NZ_CP029354.1"/>
</dbReference>
<dbReference type="SMART" id="SM00086">
    <property type="entry name" value="PAC"/>
    <property type="match status" value="4"/>
</dbReference>
<dbReference type="SMART" id="SM00388">
    <property type="entry name" value="HisKA"/>
    <property type="match status" value="1"/>
</dbReference>
<dbReference type="Gene3D" id="3.30.450.20">
    <property type="entry name" value="PAS domain"/>
    <property type="match status" value="6"/>
</dbReference>
<dbReference type="SUPFAM" id="SSF55785">
    <property type="entry name" value="PYP-like sensor domain (PAS domain)"/>
    <property type="match status" value="4"/>
</dbReference>
<dbReference type="SMART" id="SM00387">
    <property type="entry name" value="HATPase_c"/>
    <property type="match status" value="1"/>
</dbReference>
<feature type="domain" description="Histidine kinase" evidence="7">
    <location>
        <begin position="879"/>
        <end position="1094"/>
    </location>
</feature>
<keyword evidence="4" id="KW-0808">Transferase</keyword>
<dbReference type="InterPro" id="IPR000700">
    <property type="entry name" value="PAS-assoc_C"/>
</dbReference>
<dbReference type="PROSITE" id="PS50109">
    <property type="entry name" value="HIS_KIN"/>
    <property type="match status" value="1"/>
</dbReference>
<sequence>MSAATDMKTGQEDGISPRPDRVAARAAGLRRQTVRLLPALVVLLGGLLIAAAVWLTLAGLDRERSEVLRAKEADAANLARGFEENIRQTVRRIDQALVHLRDEYTSHPDAFLDKAASLQRSLYADLDFQIGAVDARGMMRFSGLTVPHDPIDLSDREHFRVHRDSDGDELFISRPMIGRFSGRQVVQFTRRIPAADGGFGGVMVLSVHPASLARFYGTADLGVQGALMLVGADRVIRARAAATPAPVDPIGHLYPDQPFFDAAQPAAGVFQVQSPIDGQARITAYRRLKDYPLIVFVGLGLEEALAPYEARRARIEQAVWGLGGLGVAVVLLIAWLLRQQLRHHRRIEEAQALLAETEERWRLALEAVGDGVWDWNAATGEVFYSRGWKRMLGYGEREIGNRLAEWESRVHPEDVQAVHRELDRHFSGGTPFYISEHRMLCKDGRFRWILDRGVAVDRAEDGSPLRVVGTHTDITRLKRTEEALAAAAARTTAILQSVPLGVAIVDPQRRIQIVNPKMAEIFLRGIRELEGSRTRIFYDSDQDFDEVGRRVYPVIHRGEVAVEELPLRRGDGSVFWARIIGQRVSAADPALGIVWVVEDVSVRRSADEALKASMEFQRVLIDTVPIPIFVKDAQGRYLDANAAFERWLGLRRGELRGRTARDIAPSDLAATYEVADQVLLASPHTQLYEGRARGADGTVRDIEFSKAVFFDAAGTPAGIVGAMIDVTEHKKAQQALRERQELFERIFVSNAAVKLLIDPSDGTIVDANGSAAEFYGYPLERLRSLRITDLNILSLEEVRHEMAAAATEERKFFRFRHRLASGEIRDVEVYSSPIRVNGRELLFSLVHDVTGRLAAEAALRDKTAELERSNAELEAFAYVASHDLRQPLRTINSYLSLLQKDLDGRLDDETRQYMDFARSGAQRMDRLIVDLLEYSRVGRKTRPFAAHPAGGILAAALDNLEVAIAETQARVTVAQDLPVLWGDDNELIRLFQNLIGNAVKYCPADRRPEVAVTCGPVEQGWRFTIRDNGIGIEAEHFDRIFGIFQRLHSRQDYDGTGVGLAVCKKIVGHHGGTIGVESDPGLGSRFFVVLPRWEGGAE</sequence>
<dbReference type="Pfam" id="PF08448">
    <property type="entry name" value="PAS_4"/>
    <property type="match status" value="2"/>
</dbReference>
<evidence type="ECO:0000256" key="4">
    <source>
        <dbReference type="ARBA" id="ARBA00022679"/>
    </source>
</evidence>
<evidence type="ECO:0000313" key="10">
    <source>
        <dbReference type="EMBL" id="AWK88273.1"/>
    </source>
</evidence>
<dbReference type="CDD" id="cd12914">
    <property type="entry name" value="PDC1_DGC_like"/>
    <property type="match status" value="1"/>
</dbReference>
<dbReference type="Pfam" id="PF00512">
    <property type="entry name" value="HisKA"/>
    <property type="match status" value="1"/>
</dbReference>
<dbReference type="InterPro" id="IPR004358">
    <property type="entry name" value="Sig_transdc_His_kin-like_C"/>
</dbReference>
<evidence type="ECO:0000259" key="8">
    <source>
        <dbReference type="PROSITE" id="PS50112"/>
    </source>
</evidence>
<dbReference type="NCBIfam" id="TIGR00229">
    <property type="entry name" value="sensory_box"/>
    <property type="match status" value="4"/>
</dbReference>
<name>A0A2S2CUS8_9PROT</name>
<protein>
    <recommendedName>
        <fullName evidence="2">histidine kinase</fullName>
        <ecNumber evidence="2">2.7.13.3</ecNumber>
    </recommendedName>
</protein>
<dbReference type="InterPro" id="IPR003661">
    <property type="entry name" value="HisK_dim/P_dom"/>
</dbReference>
<evidence type="ECO:0000259" key="7">
    <source>
        <dbReference type="PROSITE" id="PS50109"/>
    </source>
</evidence>
<dbReference type="InterPro" id="IPR005467">
    <property type="entry name" value="His_kinase_dom"/>
</dbReference>
<dbReference type="Pfam" id="PF22588">
    <property type="entry name" value="dCache_1_like"/>
    <property type="match status" value="1"/>
</dbReference>
<dbReference type="AlphaFoldDB" id="A0A2S2CUS8"/>
<feature type="domain" description="PAS" evidence="8">
    <location>
        <begin position="357"/>
        <end position="429"/>
    </location>
</feature>
<dbReference type="GO" id="GO:0000155">
    <property type="term" value="F:phosphorelay sensor kinase activity"/>
    <property type="evidence" value="ECO:0007669"/>
    <property type="project" value="InterPro"/>
</dbReference>
<gene>
    <name evidence="10" type="ORF">DEW08_19455</name>
</gene>
<dbReference type="Proteomes" id="UP000245629">
    <property type="component" value="Chromosome 3"/>
</dbReference>
<dbReference type="KEGG" id="azz:DEW08_19455"/>
<dbReference type="OrthoDB" id="7313492at2"/>
<accession>A0A2S2CUS8</accession>
<dbReference type="InterPro" id="IPR036890">
    <property type="entry name" value="HATPase_C_sf"/>
</dbReference>
<dbReference type="EMBL" id="CP029354">
    <property type="protein sequence ID" value="AWK88273.1"/>
    <property type="molecule type" value="Genomic_DNA"/>
</dbReference>
<reference evidence="11" key="1">
    <citation type="submission" date="2018-05" db="EMBL/GenBank/DDBJ databases">
        <title>Azospirillum thermophila sp. nov., a novel isolated from hot spring.</title>
        <authorList>
            <person name="Zhao Z."/>
        </authorList>
    </citation>
    <scope>NUCLEOTIDE SEQUENCE [LARGE SCALE GENOMIC DNA]</scope>
    <source>
        <strain evidence="11">CFH 70021</strain>
    </source>
</reference>
<dbReference type="EC" id="2.7.13.3" evidence="2"/>
<comment type="catalytic activity">
    <reaction evidence="1">
        <text>ATP + protein L-histidine = ADP + protein N-phospho-L-histidine.</text>
        <dbReference type="EC" id="2.7.13.3"/>
    </reaction>
</comment>
<organism evidence="10 11">
    <name type="scientific">Azospirillum thermophilum</name>
    <dbReference type="NCBI Taxonomy" id="2202148"/>
    <lineage>
        <taxon>Bacteria</taxon>
        <taxon>Pseudomonadati</taxon>
        <taxon>Pseudomonadota</taxon>
        <taxon>Alphaproteobacteria</taxon>
        <taxon>Rhodospirillales</taxon>
        <taxon>Azospirillaceae</taxon>
        <taxon>Azospirillum</taxon>
    </lineage>
</organism>
<dbReference type="Gene3D" id="3.30.565.10">
    <property type="entry name" value="Histidine kinase-like ATPase, C-terminal domain"/>
    <property type="match status" value="1"/>
</dbReference>
<dbReference type="InterPro" id="IPR036097">
    <property type="entry name" value="HisK_dim/P_sf"/>
</dbReference>
<dbReference type="InterPro" id="IPR013656">
    <property type="entry name" value="PAS_4"/>
</dbReference>
<keyword evidence="3" id="KW-0597">Phosphoprotein</keyword>
<evidence type="ECO:0000259" key="9">
    <source>
        <dbReference type="PROSITE" id="PS50113"/>
    </source>
</evidence>
<dbReference type="SMART" id="SM00091">
    <property type="entry name" value="PAS"/>
    <property type="match status" value="4"/>
</dbReference>
<keyword evidence="11" id="KW-1185">Reference proteome</keyword>